<dbReference type="SMR" id="K9VCJ0"/>
<evidence type="ECO:0000313" key="6">
    <source>
        <dbReference type="Proteomes" id="UP000010478"/>
    </source>
</evidence>
<dbReference type="InterPro" id="IPR016071">
    <property type="entry name" value="Staphylococal_nuclease_OB-fold"/>
</dbReference>
<dbReference type="STRING" id="179408.Osc7112_1076"/>
<dbReference type="Pfam" id="PF00565">
    <property type="entry name" value="SNase"/>
    <property type="match status" value="1"/>
</dbReference>
<accession>K9VCJ0</accession>
<dbReference type="AlphaFoldDB" id="K9VCJ0"/>
<feature type="domain" description="TNase-like" evidence="4">
    <location>
        <begin position="24"/>
        <end position="154"/>
    </location>
</feature>
<evidence type="ECO:0000259" key="4">
    <source>
        <dbReference type="PROSITE" id="PS50830"/>
    </source>
</evidence>
<dbReference type="OrthoDB" id="4376109at2"/>
<proteinExistence type="predicted"/>
<evidence type="ECO:0000313" key="5">
    <source>
        <dbReference type="EMBL" id="AFZ05626.1"/>
    </source>
</evidence>
<dbReference type="InterPro" id="IPR035437">
    <property type="entry name" value="SNase_OB-fold_sf"/>
</dbReference>
<sequence length="171" mass="19582">MLYRLFAIALCLLLASCQKPEIPQGTIAKVERAISGQTIEVISTADKIALLEQIRLIGIDAPDLKQQPWGEAAKQRLEKLIGGKQVLLESDIEQKDQFDRKLAYLWQDKNLLNEQLVKEGYALASVRSPNTKYQQRLINAQEWARLMGKGLWNPERALRQTPAEFRQQNRK</sequence>
<dbReference type="PROSITE" id="PS51257">
    <property type="entry name" value="PROKAR_LIPOPROTEIN"/>
    <property type="match status" value="1"/>
</dbReference>
<evidence type="ECO:0000256" key="2">
    <source>
        <dbReference type="ARBA" id="ARBA00022759"/>
    </source>
</evidence>
<keyword evidence="1" id="KW-0540">Nuclease</keyword>
<keyword evidence="6" id="KW-1185">Reference proteome</keyword>
<dbReference type="HOGENOM" id="CLU_046484_5_1_3"/>
<dbReference type="SUPFAM" id="SSF50199">
    <property type="entry name" value="Staphylococcal nuclease"/>
    <property type="match status" value="1"/>
</dbReference>
<keyword evidence="2" id="KW-0255">Endonuclease</keyword>
<reference evidence="5 6" key="1">
    <citation type="submission" date="2012-05" db="EMBL/GenBank/DDBJ databases">
        <title>Finished chromosome of genome of Oscillatoria sp. PCC 7112.</title>
        <authorList>
            <consortium name="US DOE Joint Genome Institute"/>
            <person name="Gugger M."/>
            <person name="Coursin T."/>
            <person name="Rippka R."/>
            <person name="Tandeau De Marsac N."/>
            <person name="Huntemann M."/>
            <person name="Wei C.-L."/>
            <person name="Han J."/>
            <person name="Detter J.C."/>
            <person name="Han C."/>
            <person name="Tapia R."/>
            <person name="Davenport K."/>
            <person name="Daligault H."/>
            <person name="Erkkila T."/>
            <person name="Gu W."/>
            <person name="Munk A.C.C."/>
            <person name="Teshima H."/>
            <person name="Xu Y."/>
            <person name="Chain P."/>
            <person name="Chen A."/>
            <person name="Krypides N."/>
            <person name="Mavromatis K."/>
            <person name="Markowitz V."/>
            <person name="Szeto E."/>
            <person name="Ivanova N."/>
            <person name="Mikhailova N."/>
            <person name="Ovchinnikova G."/>
            <person name="Pagani I."/>
            <person name="Pati A."/>
            <person name="Goodwin L."/>
            <person name="Peters L."/>
            <person name="Pitluck S."/>
            <person name="Woyke T."/>
            <person name="Kerfeld C."/>
        </authorList>
    </citation>
    <scope>NUCLEOTIDE SEQUENCE [LARGE SCALE GENOMIC DNA]</scope>
    <source>
        <strain evidence="5 6">PCC 7112</strain>
    </source>
</reference>
<dbReference type="eggNOG" id="COG1525">
    <property type="taxonomic scope" value="Bacteria"/>
</dbReference>
<dbReference type="GO" id="GO:0004519">
    <property type="term" value="F:endonuclease activity"/>
    <property type="evidence" value="ECO:0007669"/>
    <property type="project" value="UniProtKB-KW"/>
</dbReference>
<evidence type="ECO:0000256" key="3">
    <source>
        <dbReference type="ARBA" id="ARBA00022801"/>
    </source>
</evidence>
<dbReference type="EMBL" id="CP003614">
    <property type="protein sequence ID" value="AFZ05626.1"/>
    <property type="molecule type" value="Genomic_DNA"/>
</dbReference>
<dbReference type="Gene3D" id="2.40.50.90">
    <property type="match status" value="1"/>
</dbReference>
<dbReference type="PANTHER" id="PTHR12302:SF3">
    <property type="entry name" value="SERINE_THREONINE-PROTEIN KINASE 31"/>
    <property type="match status" value="1"/>
</dbReference>
<dbReference type="KEGG" id="oni:Osc7112_1076"/>
<dbReference type="PROSITE" id="PS50830">
    <property type="entry name" value="TNASE_3"/>
    <property type="match status" value="1"/>
</dbReference>
<keyword evidence="3" id="KW-0378">Hydrolase</keyword>
<protein>
    <submittedName>
        <fullName evidence="5">Nuclease (SNase domain-containing protein)</fullName>
    </submittedName>
</protein>
<dbReference type="PANTHER" id="PTHR12302">
    <property type="entry name" value="EBNA2 BINDING PROTEIN P100"/>
    <property type="match status" value="1"/>
</dbReference>
<gene>
    <name evidence="5" type="ORF">Osc7112_1076</name>
</gene>
<dbReference type="GO" id="GO:0016787">
    <property type="term" value="F:hydrolase activity"/>
    <property type="evidence" value="ECO:0007669"/>
    <property type="project" value="UniProtKB-KW"/>
</dbReference>
<dbReference type="RefSeq" id="WP_015174952.1">
    <property type="nucleotide sequence ID" value="NC_019729.1"/>
</dbReference>
<dbReference type="Proteomes" id="UP000010478">
    <property type="component" value="Chromosome"/>
</dbReference>
<name>K9VCJ0_9CYAN</name>
<dbReference type="SMART" id="SM00318">
    <property type="entry name" value="SNc"/>
    <property type="match status" value="1"/>
</dbReference>
<organism evidence="5 6">
    <name type="scientific">Phormidium nigroviride PCC 7112</name>
    <dbReference type="NCBI Taxonomy" id="179408"/>
    <lineage>
        <taxon>Bacteria</taxon>
        <taxon>Bacillati</taxon>
        <taxon>Cyanobacteriota</taxon>
        <taxon>Cyanophyceae</taxon>
        <taxon>Oscillatoriophycideae</taxon>
        <taxon>Oscillatoriales</taxon>
        <taxon>Oscillatoriaceae</taxon>
        <taxon>Phormidium</taxon>
    </lineage>
</organism>
<evidence type="ECO:0000256" key="1">
    <source>
        <dbReference type="ARBA" id="ARBA00022722"/>
    </source>
</evidence>